<dbReference type="InterPro" id="IPR038610">
    <property type="entry name" value="FliK-like_C_sf"/>
</dbReference>
<feature type="compositionally biased region" description="Polar residues" evidence="1">
    <location>
        <begin position="22"/>
        <end position="35"/>
    </location>
</feature>
<feature type="region of interest" description="Disordered" evidence="1">
    <location>
        <begin position="1"/>
        <end position="74"/>
    </location>
</feature>
<dbReference type="AlphaFoldDB" id="A0A1L1PXY0"/>
<feature type="region of interest" description="Disordered" evidence="1">
    <location>
        <begin position="125"/>
        <end position="188"/>
    </location>
</feature>
<keyword evidence="3" id="KW-0282">Flagellum</keyword>
<dbReference type="InterPro" id="IPR021136">
    <property type="entry name" value="Flagellar_hook_control-like_C"/>
</dbReference>
<reference evidence="4" key="1">
    <citation type="submission" date="2014-11" db="EMBL/GenBank/DDBJ databases">
        <title>Draft genome sequence of Hydrogenophaga intermedia S1.</title>
        <authorList>
            <person name="Gan H.M."/>
            <person name="Chew T.H."/>
            <person name="Stolz A."/>
        </authorList>
    </citation>
    <scope>NUCLEOTIDE SEQUENCE [LARGE SCALE GENOMIC DNA]</scope>
    <source>
        <strain evidence="4">S1</strain>
    </source>
</reference>
<feature type="compositionally biased region" description="Low complexity" evidence="1">
    <location>
        <begin position="365"/>
        <end position="377"/>
    </location>
</feature>
<feature type="region of interest" description="Disordered" evidence="1">
    <location>
        <begin position="365"/>
        <end position="420"/>
    </location>
</feature>
<organism evidence="3 4">
    <name type="scientific">Hydrogenophaga intermedia</name>
    <dbReference type="NCBI Taxonomy" id="65786"/>
    <lineage>
        <taxon>Bacteria</taxon>
        <taxon>Pseudomonadati</taxon>
        <taxon>Pseudomonadota</taxon>
        <taxon>Betaproteobacteria</taxon>
        <taxon>Burkholderiales</taxon>
        <taxon>Comamonadaceae</taxon>
        <taxon>Hydrogenophaga</taxon>
    </lineage>
</organism>
<evidence type="ECO:0000313" key="3">
    <source>
        <dbReference type="EMBL" id="CDN90175.1"/>
    </source>
</evidence>
<feature type="region of interest" description="Disordered" evidence="1">
    <location>
        <begin position="257"/>
        <end position="289"/>
    </location>
</feature>
<feature type="compositionally biased region" description="Low complexity" evidence="1">
    <location>
        <begin position="36"/>
        <end position="54"/>
    </location>
</feature>
<feature type="compositionally biased region" description="Low complexity" evidence="1">
    <location>
        <begin position="279"/>
        <end position="289"/>
    </location>
</feature>
<keyword evidence="4" id="KW-1185">Reference proteome</keyword>
<dbReference type="RefSeq" id="WP_009519671.1">
    <property type="nucleotide sequence ID" value="NZ_CCAE010000068.1"/>
</dbReference>
<proteinExistence type="predicted"/>
<dbReference type="EMBL" id="CCAE010000068">
    <property type="protein sequence ID" value="CDN90175.1"/>
    <property type="molecule type" value="Genomic_DNA"/>
</dbReference>
<evidence type="ECO:0000259" key="2">
    <source>
        <dbReference type="Pfam" id="PF02120"/>
    </source>
</evidence>
<dbReference type="Gene3D" id="3.30.750.140">
    <property type="match status" value="1"/>
</dbReference>
<protein>
    <submittedName>
        <fullName evidence="3">Flagellar hook-length control protein FliK</fullName>
    </submittedName>
</protein>
<evidence type="ECO:0000313" key="4">
    <source>
        <dbReference type="Proteomes" id="UP000028878"/>
    </source>
</evidence>
<accession>A0A1L1PXY0</accession>
<feature type="compositionally biased region" description="Low complexity" evidence="1">
    <location>
        <begin position="144"/>
        <end position="165"/>
    </location>
</feature>
<keyword evidence="3" id="KW-0966">Cell projection</keyword>
<gene>
    <name evidence="3" type="ORF">BN948_04617</name>
</gene>
<evidence type="ECO:0000256" key="1">
    <source>
        <dbReference type="SAM" id="MobiDB-lite"/>
    </source>
</evidence>
<keyword evidence="3" id="KW-0969">Cilium</keyword>
<dbReference type="Proteomes" id="UP000028878">
    <property type="component" value="Unassembled WGS sequence"/>
</dbReference>
<feature type="compositionally biased region" description="Low complexity" evidence="1">
    <location>
        <begin position="257"/>
        <end position="270"/>
    </location>
</feature>
<feature type="domain" description="Flagellar hook-length control protein-like C-terminal" evidence="2">
    <location>
        <begin position="316"/>
        <end position="375"/>
    </location>
</feature>
<name>A0A1L1PXY0_HYDIT</name>
<dbReference type="Pfam" id="PF02120">
    <property type="entry name" value="Flg_hook"/>
    <property type="match status" value="1"/>
</dbReference>
<sequence length="420" mass="41954">MTTTAPSNAHPPATQAAHGQPANASRTGQGQQQPTDLFSSLLALLSPDALPLDPQGGELAGTSLPGDDPLAKDVTETDNPLAALMAWTAPHGLEPAPLTGEGSLAGETRGLDTRADRLGATPADGLLASNGATPGRQVAAPWQPTARTPASPTTTPFTPNPAGTPIGSGDAPATRWSRAASPADTNANAWPMRSTVALDTRFQSATPTGTVAAFVAGAPGVADADDLALPGASPTGGARAIGEAAASGVSALADAGLGGEASAEGGTAHGDSGTEQNTAQDPYAAPADADAVEVQHWGAGTMRHASLRVGEDAQNAIDIQLALRGDEVQLDIRTDDAAAREALREQAQGALGERLQQGGLTLGQVSVGEQGQGQAQGELRRDGQAAQATAHRGARTDTGETAPARPASPGASDRGLDLFV</sequence>